<proteinExistence type="predicted"/>
<keyword evidence="1" id="KW-0812">Transmembrane</keyword>
<reference evidence="3 4" key="1">
    <citation type="journal article" date="2018" name="BMC Genomics">
        <title>The genome of Naegleria lovaniensis, the basis for a comparative approach to unravel pathogenicity factors of the human pathogenic amoeba N. fowleri.</title>
        <authorList>
            <person name="Liechti N."/>
            <person name="Schurch N."/>
            <person name="Bruggmann R."/>
            <person name="Wittwer M."/>
        </authorList>
    </citation>
    <scope>NUCLEOTIDE SEQUENCE [LARGE SCALE GENOMIC DNA]</scope>
    <source>
        <strain evidence="3 4">ATCC 30569</strain>
    </source>
</reference>
<organism evidence="3 4">
    <name type="scientific">Naegleria lovaniensis</name>
    <name type="common">Amoeba</name>
    <dbReference type="NCBI Taxonomy" id="51637"/>
    <lineage>
        <taxon>Eukaryota</taxon>
        <taxon>Discoba</taxon>
        <taxon>Heterolobosea</taxon>
        <taxon>Tetramitia</taxon>
        <taxon>Eutetramitia</taxon>
        <taxon>Vahlkampfiidae</taxon>
        <taxon>Naegleria</taxon>
    </lineage>
</organism>
<feature type="transmembrane region" description="Helical" evidence="1">
    <location>
        <begin position="235"/>
        <end position="262"/>
    </location>
</feature>
<dbReference type="EMBL" id="PYSW02000040">
    <property type="protein sequence ID" value="KAG2375089.1"/>
    <property type="molecule type" value="Genomic_DNA"/>
</dbReference>
<dbReference type="GeneID" id="68102547"/>
<keyword evidence="1" id="KW-1133">Transmembrane helix</keyword>
<evidence type="ECO:0000256" key="2">
    <source>
        <dbReference type="SAM" id="SignalP"/>
    </source>
</evidence>
<protein>
    <recommendedName>
        <fullName evidence="5">Transmembrane protein</fullName>
    </recommendedName>
</protein>
<keyword evidence="4" id="KW-1185">Reference proteome</keyword>
<accession>A0AA88GIA9</accession>
<feature type="chain" id="PRO_5041670501" description="Transmembrane protein" evidence="2">
    <location>
        <begin position="28"/>
        <end position="268"/>
    </location>
</feature>
<name>A0AA88GIA9_NAELO</name>
<dbReference type="RefSeq" id="XP_044544263.1">
    <property type="nucleotide sequence ID" value="XM_044685599.1"/>
</dbReference>
<sequence>MAFLERRQIATLLMFFVILTMNPLSEHGYCLAWKNVNGKLYNENVMGVMAICATCSMQDNENPSMLFQNFIVNEQPQTHRVFYLVTSEDQSSTETMQIVFNQILDKPTILVLSGVDHLIASISVTYEYTTVKSSVLQNLKKIIVNSRFKGSISFNDNQVQNSVQLEYLCNDECSNNLFVYEKNANTWDNGGKQLEQVISQRIGYNYTTYLGVEKGVKFEFSNAARDCSFNAEIGVILAAVLSTVIGCSCCCCLLSCLCGLVTQIVKRL</sequence>
<evidence type="ECO:0000313" key="4">
    <source>
        <dbReference type="Proteomes" id="UP000816034"/>
    </source>
</evidence>
<dbReference type="Proteomes" id="UP000816034">
    <property type="component" value="Unassembled WGS sequence"/>
</dbReference>
<gene>
    <name evidence="3" type="ORF">C9374_010093</name>
</gene>
<evidence type="ECO:0008006" key="5">
    <source>
        <dbReference type="Google" id="ProtNLM"/>
    </source>
</evidence>
<comment type="caution">
    <text evidence="3">The sequence shown here is derived from an EMBL/GenBank/DDBJ whole genome shotgun (WGS) entry which is preliminary data.</text>
</comment>
<evidence type="ECO:0000256" key="1">
    <source>
        <dbReference type="SAM" id="Phobius"/>
    </source>
</evidence>
<keyword evidence="2" id="KW-0732">Signal</keyword>
<evidence type="ECO:0000313" key="3">
    <source>
        <dbReference type="EMBL" id="KAG2375089.1"/>
    </source>
</evidence>
<keyword evidence="1" id="KW-0472">Membrane</keyword>
<feature type="signal peptide" evidence="2">
    <location>
        <begin position="1"/>
        <end position="27"/>
    </location>
</feature>
<dbReference type="AlphaFoldDB" id="A0AA88GIA9"/>